<sequence length="399" mass="46324">MEHRRSSNTTRKTLYKILNEPNFSMYPGNKAMSTSYNMGIQGKSLNNEYKQEFNNIKQNSFNQTLRKINIQTVNIDRCKNTLRSRKKSSSISKKILSKYMSSKKKSSHTNLNTDHEYLNDNSLDSLEGTSPVYLKSSYHIEEKKNKDINKEKVPAEKLNTLKKQPKKHMKIRLSENIQLPEVHHDSTIRLDRTPKKTVFKKTNSIANSCESQTKKTRTREKGTLIEDSHEEVTPNKVMSDEIMLALNGDDKLDKKMQEKGSSHENPNPRIEYRKSMRTKDIGLGPSQCNNEQKREEILDQIKSRLFDKRRLKHSVLAQNVFNKGQSQATQKYLRDKYDDLKLRILKNSMKGEASLKDAYANNNKIISMEQKKKEGSKINLPCMAIANAHKRFMDGRKDY</sequence>
<keyword evidence="2" id="KW-1185">Reference proteome</keyword>
<proteinExistence type="predicted"/>
<comment type="caution">
    <text evidence="1">The sequence shown here is derived from an EMBL/GenBank/DDBJ whole genome shotgun (WGS) entry which is preliminary data.</text>
</comment>
<reference evidence="1" key="1">
    <citation type="submission" date="2023-07" db="EMBL/GenBank/DDBJ databases">
        <authorList>
            <consortium name="AG Swart"/>
            <person name="Singh M."/>
            <person name="Singh A."/>
            <person name="Seah K."/>
            <person name="Emmerich C."/>
        </authorList>
    </citation>
    <scope>NUCLEOTIDE SEQUENCE</scope>
    <source>
        <strain evidence="1">DP1</strain>
    </source>
</reference>
<dbReference type="Proteomes" id="UP001295684">
    <property type="component" value="Unassembled WGS sequence"/>
</dbReference>
<name>A0AAD2D9H3_EUPCR</name>
<dbReference type="EMBL" id="CAMPGE010028623">
    <property type="protein sequence ID" value="CAI2386134.1"/>
    <property type="molecule type" value="Genomic_DNA"/>
</dbReference>
<organism evidence="1 2">
    <name type="scientific">Euplotes crassus</name>
    <dbReference type="NCBI Taxonomy" id="5936"/>
    <lineage>
        <taxon>Eukaryota</taxon>
        <taxon>Sar</taxon>
        <taxon>Alveolata</taxon>
        <taxon>Ciliophora</taxon>
        <taxon>Intramacronucleata</taxon>
        <taxon>Spirotrichea</taxon>
        <taxon>Hypotrichia</taxon>
        <taxon>Euplotida</taxon>
        <taxon>Euplotidae</taxon>
        <taxon>Moneuplotes</taxon>
    </lineage>
</organism>
<evidence type="ECO:0000313" key="2">
    <source>
        <dbReference type="Proteomes" id="UP001295684"/>
    </source>
</evidence>
<gene>
    <name evidence="1" type="ORF">ECRASSUSDP1_LOCUS27737</name>
</gene>
<evidence type="ECO:0000313" key="1">
    <source>
        <dbReference type="EMBL" id="CAI2386134.1"/>
    </source>
</evidence>
<dbReference type="AlphaFoldDB" id="A0AAD2D9H3"/>
<accession>A0AAD2D9H3</accession>
<protein>
    <submittedName>
        <fullName evidence="1">Uncharacterized protein</fullName>
    </submittedName>
</protein>